<evidence type="ECO:0000313" key="3">
    <source>
        <dbReference type="Proteomes" id="UP000008120"/>
    </source>
</evidence>
<name>E6N7J3_CALS0</name>
<dbReference type="EMBL" id="BA000048">
    <property type="protein sequence ID" value="BAJ51037.1"/>
    <property type="molecule type" value="Genomic_DNA"/>
</dbReference>
<evidence type="ECO:0000313" key="2">
    <source>
        <dbReference type="EMBL" id="BAJ51037.1"/>
    </source>
</evidence>
<evidence type="ECO:0000313" key="1">
    <source>
        <dbReference type="EMBL" id="BAJ48262.1"/>
    </source>
</evidence>
<reference evidence="1 3" key="2">
    <citation type="journal article" date="2011" name="Nucleic Acids Res.">
        <title>Insights into the evolution of Archaea and eukaryotic protein modifier systems revealed by the genome of a novel archaeal group.</title>
        <authorList>
            <person name="Nunoura T."/>
            <person name="Takaki Y."/>
            <person name="Kakuta J."/>
            <person name="Nishi S."/>
            <person name="Sugahara J."/>
            <person name="Kazama H."/>
            <person name="Chee G."/>
            <person name="Hattori M."/>
            <person name="Kanai A."/>
            <person name="Atomi H."/>
            <person name="Takai K."/>
            <person name="Takami H."/>
        </authorList>
    </citation>
    <scope>NUCLEOTIDE SEQUENCE [LARGE SCALE GENOMIC DNA]</scope>
</reference>
<gene>
    <name evidence="2" type="ORF">CSUB_C1185</name>
    <name evidence="1" type="ORF">HGMM_F53A03C18</name>
</gene>
<dbReference type="AlphaFoldDB" id="E6N7J3"/>
<evidence type="ECO:0008006" key="4">
    <source>
        <dbReference type="Google" id="ProtNLM"/>
    </source>
</evidence>
<protein>
    <recommendedName>
        <fullName evidence="4">DUF4258 domain-containing protein</fullName>
    </recommendedName>
</protein>
<dbReference type="Proteomes" id="UP000008120">
    <property type="component" value="Chromosome"/>
</dbReference>
<reference evidence="1 3" key="1">
    <citation type="journal article" date="2005" name="Environ. Microbiol.">
        <title>Genetic and functional properties of uncultivated thermophilic crenarchaeotes from a subsurface gold mine as revealed by analysis of genome fragments.</title>
        <authorList>
            <person name="Nunoura T."/>
            <person name="Hirayama H."/>
            <person name="Takami H."/>
            <person name="Oida H."/>
            <person name="Nishi S."/>
            <person name="Shimamura S."/>
            <person name="Suzuki Y."/>
            <person name="Inagaki F."/>
            <person name="Takai K."/>
            <person name="Nealson K.H."/>
            <person name="Horikoshi K."/>
        </authorList>
    </citation>
    <scope>NUCLEOTIDE SEQUENCE [LARGE SCALE GENOMIC DNA]</scope>
</reference>
<dbReference type="EMBL" id="AP011860">
    <property type="protein sequence ID" value="BAJ48262.1"/>
    <property type="molecule type" value="Genomic_DNA"/>
</dbReference>
<dbReference type="BioCyc" id="CCAL311458:G131R-1196-MONOMER"/>
<dbReference type="STRING" id="311458.CSUB_C1185"/>
<dbReference type="KEGG" id="csu:CSUB_C1185"/>
<accession>E6N7J3</accession>
<sequence>MRYTMIVLTGHARDKLLNELFKLGINEDSVSITVNSPDELLYDVATGRFVAVKYDLNIAVIYEKTRDAQLVVTVIYSAHLKELVERRRRAGRWI</sequence>
<proteinExistence type="predicted"/>
<organism evidence="1 3">
    <name type="scientific">Caldiarchaeum subterraneum</name>
    <dbReference type="NCBI Taxonomy" id="311458"/>
    <lineage>
        <taxon>Archaea</taxon>
        <taxon>Nitrososphaerota</taxon>
        <taxon>Candidatus Caldarchaeales</taxon>
        <taxon>Candidatus Caldarchaeaceae</taxon>
        <taxon>Candidatus Caldarchaeum</taxon>
    </lineage>
</organism>